<comment type="caution">
    <text evidence="1">The sequence shown here is derived from an EMBL/GenBank/DDBJ whole genome shotgun (WGS) entry which is preliminary data.</text>
</comment>
<gene>
    <name evidence="1" type="ORF">NK718_20020</name>
</gene>
<evidence type="ECO:0000313" key="2">
    <source>
        <dbReference type="Proteomes" id="UP001205890"/>
    </source>
</evidence>
<keyword evidence="2" id="KW-1185">Reference proteome</keyword>
<organism evidence="1 2">
    <name type="scientific">Alsobacter ponti</name>
    <dbReference type="NCBI Taxonomy" id="2962936"/>
    <lineage>
        <taxon>Bacteria</taxon>
        <taxon>Pseudomonadati</taxon>
        <taxon>Pseudomonadota</taxon>
        <taxon>Alphaproteobacteria</taxon>
        <taxon>Hyphomicrobiales</taxon>
        <taxon>Alsobacteraceae</taxon>
        <taxon>Alsobacter</taxon>
    </lineage>
</organism>
<proteinExistence type="predicted"/>
<accession>A0ABT1LH88</accession>
<dbReference type="RefSeq" id="WP_254746008.1">
    <property type="nucleotide sequence ID" value="NZ_JANCLU010000028.1"/>
</dbReference>
<name>A0ABT1LH88_9HYPH</name>
<reference evidence="1 2" key="1">
    <citation type="submission" date="2022-07" db="EMBL/GenBank/DDBJ databases">
        <authorList>
            <person name="Li W.-J."/>
            <person name="Deng Q.-Q."/>
        </authorList>
    </citation>
    <scope>NUCLEOTIDE SEQUENCE [LARGE SCALE GENOMIC DNA]</scope>
    <source>
        <strain evidence="1 2">SYSU M60028</strain>
    </source>
</reference>
<evidence type="ECO:0000313" key="1">
    <source>
        <dbReference type="EMBL" id="MCP8940819.1"/>
    </source>
</evidence>
<sequence length="718" mass="76800">MPDPNFRMAAFRRMPAEAGIAKAGLAQAVKINPALVGAVAKDPGMARRDSDAMIAVRDIVAAPPPPVKGVDIGNAVRTDAVRMVDPQLWLRLRRTFPGFRRGVKREALTVPVAPADPIDDRMVFEGATDGSRWHLPRYRLAQQVVSGVDQYKLFVEDSPQGWLLRAQLSKARPPEIPAATPTTELTHHLAVSLVYQVTMGGGATAQKDLPFQEITFDEASGETEAVLRFASIGERDQAVSAITTAASGAGLKTVLAAEVGVPGEKDDQGVQLYRQSSRFATCFAEPNPLYVNPELNRAFFAGAVRAATGPALTPTQVKWKDRFHTYWQDVAEPHVFYILPDAFRLTRGDRPPFDPMCAVRVAPGATSADDARLTLEFAASTFIDAARLEAARAVLAAQLPAELRDNGGGARVRFELLYGGKASFWLSLPGATGAGVGLSERPGAQVDLRGVLYHSETLTLPAFKAVFDAMMGGSVSLMRGEVRVDVGGGAVDRVPFEARFDRMNGGHLDMSAAAVAEGRYEVTLTNTLESPMTVRALDIDLAYGAGPDVVVQGAVSGVTLPVDLAPGASMRVALAASPPPEVAGLLPTPVVDASGLDVKPDPQRIWDKILDTSTPAEYARTISVRAYGPMFDAPSGKPEDRALAIMVQFERGDAVELTPDASEKQATVRMPLSDLVLGAGGSPTYRYRTRVVRRTGQIVDPTPHEDSFDILVPQLPAG</sequence>
<protein>
    <submittedName>
        <fullName evidence="1">Uncharacterized protein</fullName>
    </submittedName>
</protein>
<dbReference type="EMBL" id="JANCLU010000028">
    <property type="protein sequence ID" value="MCP8940819.1"/>
    <property type="molecule type" value="Genomic_DNA"/>
</dbReference>
<dbReference type="Proteomes" id="UP001205890">
    <property type="component" value="Unassembled WGS sequence"/>
</dbReference>